<comment type="caution">
    <text evidence="13">The sequence shown here is derived from an EMBL/GenBank/DDBJ whole genome shotgun (WGS) entry which is preliminary data.</text>
</comment>
<evidence type="ECO:0000256" key="1">
    <source>
        <dbReference type="ARBA" id="ARBA00000900"/>
    </source>
</evidence>
<dbReference type="GO" id="GO:0043161">
    <property type="term" value="P:proteasome-mediated ubiquitin-dependent protein catabolic process"/>
    <property type="evidence" value="ECO:0007669"/>
    <property type="project" value="TreeGrafter"/>
</dbReference>
<proteinExistence type="inferred from homology"/>
<feature type="compositionally biased region" description="Basic and acidic residues" evidence="11">
    <location>
        <begin position="1"/>
        <end position="12"/>
    </location>
</feature>
<evidence type="ECO:0000256" key="10">
    <source>
        <dbReference type="RuleBase" id="RU201113"/>
    </source>
</evidence>
<dbReference type="Gene3D" id="2.60.210.10">
    <property type="entry name" value="Apoptosis, Tumor Necrosis Factor Receptor Associated Protein 2, Chain A"/>
    <property type="match status" value="1"/>
</dbReference>
<dbReference type="Gene3D" id="3.30.40.10">
    <property type="entry name" value="Zinc/RING finger domain, C3HC4 (zinc finger)"/>
    <property type="match status" value="1"/>
</dbReference>
<dbReference type="PANTHER" id="PTHR45877:SF7">
    <property type="entry name" value="E3 UBIQUITIN-PROTEIN LIGASE SIAH1"/>
    <property type="match status" value="1"/>
</dbReference>
<comment type="domain">
    <text evidence="10">The RING-type zinc finger domain is essential for ubiquitin ligase activity.</text>
</comment>
<dbReference type="InterPro" id="IPR018121">
    <property type="entry name" value="7-in-absentia-prot_TRAF-dom"/>
</dbReference>
<dbReference type="GO" id="GO:0031624">
    <property type="term" value="F:ubiquitin conjugating enzyme binding"/>
    <property type="evidence" value="ECO:0007669"/>
    <property type="project" value="TreeGrafter"/>
</dbReference>
<dbReference type="GO" id="GO:0061630">
    <property type="term" value="F:ubiquitin protein ligase activity"/>
    <property type="evidence" value="ECO:0007669"/>
    <property type="project" value="UniProtKB-EC"/>
</dbReference>
<keyword evidence="4" id="KW-0808">Transferase</keyword>
<keyword evidence="6 9" id="KW-0863">Zinc-finger</keyword>
<name>A0AAV1NA24_SCOSC</name>
<keyword evidence="8 10" id="KW-0862">Zinc</keyword>
<dbReference type="InterPro" id="IPR004162">
    <property type="entry name" value="SINA-like_animal"/>
</dbReference>
<evidence type="ECO:0000313" key="14">
    <source>
        <dbReference type="Proteomes" id="UP001314229"/>
    </source>
</evidence>
<evidence type="ECO:0000256" key="11">
    <source>
        <dbReference type="SAM" id="MobiDB-lite"/>
    </source>
</evidence>
<dbReference type="EMBL" id="CAWUFR010000024">
    <property type="protein sequence ID" value="CAK6956310.1"/>
    <property type="molecule type" value="Genomic_DNA"/>
</dbReference>
<organism evidence="13 14">
    <name type="scientific">Scomber scombrus</name>
    <name type="common">Atlantic mackerel</name>
    <name type="synonym">Scomber vernalis</name>
    <dbReference type="NCBI Taxonomy" id="13677"/>
    <lineage>
        <taxon>Eukaryota</taxon>
        <taxon>Metazoa</taxon>
        <taxon>Chordata</taxon>
        <taxon>Craniata</taxon>
        <taxon>Vertebrata</taxon>
        <taxon>Euteleostomi</taxon>
        <taxon>Actinopterygii</taxon>
        <taxon>Neopterygii</taxon>
        <taxon>Teleostei</taxon>
        <taxon>Neoteleostei</taxon>
        <taxon>Acanthomorphata</taxon>
        <taxon>Pelagiaria</taxon>
        <taxon>Scombriformes</taxon>
        <taxon>Scombridae</taxon>
        <taxon>Scomber</taxon>
    </lineage>
</organism>
<evidence type="ECO:0000256" key="8">
    <source>
        <dbReference type="ARBA" id="ARBA00022833"/>
    </source>
</evidence>
<evidence type="ECO:0000259" key="12">
    <source>
        <dbReference type="PROSITE" id="PS51081"/>
    </source>
</evidence>
<evidence type="ECO:0000256" key="6">
    <source>
        <dbReference type="ARBA" id="ARBA00022771"/>
    </source>
</evidence>
<evidence type="ECO:0000256" key="7">
    <source>
        <dbReference type="ARBA" id="ARBA00022786"/>
    </source>
</evidence>
<comment type="catalytic activity">
    <reaction evidence="1 10">
        <text>S-ubiquitinyl-[E2 ubiquitin-conjugating enzyme]-L-cysteine + [acceptor protein]-L-lysine = [E2 ubiquitin-conjugating enzyme]-L-cysteine + N(6)-ubiquitinyl-[acceptor protein]-L-lysine.</text>
        <dbReference type="EC" id="2.3.2.27"/>
    </reaction>
</comment>
<dbReference type="EC" id="2.3.2.27" evidence="10"/>
<evidence type="ECO:0000256" key="2">
    <source>
        <dbReference type="ARBA" id="ARBA00004906"/>
    </source>
</evidence>
<dbReference type="PROSITE" id="PS51081">
    <property type="entry name" value="ZF_SIAH"/>
    <property type="match status" value="1"/>
</dbReference>
<comment type="function">
    <text evidence="10">E3 ubiquitin-protein ligase that mediates ubiquitination and subsequent proteasomal degradation of target proteins. E3 ubiquitin ligases accept ubiquitin from an E2 ubiquitin-conjugating enzyme in the form of a thioester and then directly transfers the ubiquitin to targeted substrates.</text>
</comment>
<dbReference type="AlphaFoldDB" id="A0AAV1NA24"/>
<dbReference type="GO" id="GO:0008270">
    <property type="term" value="F:zinc ion binding"/>
    <property type="evidence" value="ECO:0007669"/>
    <property type="project" value="UniProtKB-KW"/>
</dbReference>
<evidence type="ECO:0000313" key="13">
    <source>
        <dbReference type="EMBL" id="CAK6956310.1"/>
    </source>
</evidence>
<dbReference type="Pfam" id="PF03145">
    <property type="entry name" value="Sina_TRAF"/>
    <property type="match status" value="1"/>
</dbReference>
<comment type="similarity">
    <text evidence="3 10">Belongs to the SINA (Seven in absentia) family.</text>
</comment>
<dbReference type="PANTHER" id="PTHR45877">
    <property type="entry name" value="E3 UBIQUITIN-PROTEIN LIGASE SIAH2"/>
    <property type="match status" value="1"/>
</dbReference>
<accession>A0AAV1NA24</accession>
<feature type="domain" description="SIAH-type" evidence="12">
    <location>
        <begin position="30"/>
        <end position="90"/>
    </location>
</feature>
<keyword evidence="5 10" id="KW-0479">Metal-binding</keyword>
<dbReference type="SUPFAM" id="SSF49599">
    <property type="entry name" value="TRAF domain-like"/>
    <property type="match status" value="1"/>
</dbReference>
<dbReference type="InterPro" id="IPR013083">
    <property type="entry name" value="Znf_RING/FYVE/PHD"/>
</dbReference>
<dbReference type="InterPro" id="IPR013010">
    <property type="entry name" value="Znf_SIAH"/>
</dbReference>
<keyword evidence="7 10" id="KW-0833">Ubl conjugation pathway</keyword>
<dbReference type="InterPro" id="IPR008974">
    <property type="entry name" value="TRAF-like"/>
</dbReference>
<dbReference type="FunFam" id="2.60.210.10:FF:000002">
    <property type="entry name" value="E3 ubiquitin-protein ligase"/>
    <property type="match status" value="1"/>
</dbReference>
<evidence type="ECO:0000256" key="4">
    <source>
        <dbReference type="ARBA" id="ARBA00022679"/>
    </source>
</evidence>
<dbReference type="Proteomes" id="UP001314229">
    <property type="component" value="Unassembled WGS sequence"/>
</dbReference>
<comment type="domain">
    <text evidence="10">The SBD domain (substrate-binding domain) mediates the interaction with substrate proteins. It is related to the TRAF family.</text>
</comment>
<reference evidence="13 14" key="1">
    <citation type="submission" date="2024-01" db="EMBL/GenBank/DDBJ databases">
        <authorList>
            <person name="Alioto T."/>
            <person name="Alioto T."/>
            <person name="Gomez Garrido J."/>
        </authorList>
    </citation>
    <scope>NUCLEOTIDE SEQUENCE [LARGE SCALE GENOMIC DNA]</scope>
</reference>
<evidence type="ECO:0000256" key="3">
    <source>
        <dbReference type="ARBA" id="ARBA00009119"/>
    </source>
</evidence>
<keyword evidence="14" id="KW-1185">Reference proteome</keyword>
<dbReference type="Pfam" id="PF21361">
    <property type="entry name" value="Sina_ZnF"/>
    <property type="match status" value="1"/>
</dbReference>
<comment type="pathway">
    <text evidence="2 10">Protein modification; protein ubiquitination.</text>
</comment>
<feature type="region of interest" description="Disordered" evidence="11">
    <location>
        <begin position="1"/>
        <end position="25"/>
    </location>
</feature>
<evidence type="ECO:0000256" key="5">
    <source>
        <dbReference type="ARBA" id="ARBA00022723"/>
    </source>
</evidence>
<evidence type="ECO:0000256" key="9">
    <source>
        <dbReference type="PROSITE-ProRule" id="PRU00455"/>
    </source>
</evidence>
<protein>
    <recommendedName>
        <fullName evidence="10">E3 ubiquitin-protein ligase</fullName>
        <ecNumber evidence="10">2.3.2.27</ecNumber>
    </recommendedName>
</protein>
<dbReference type="GO" id="GO:0005737">
    <property type="term" value="C:cytoplasm"/>
    <property type="evidence" value="ECO:0007669"/>
    <property type="project" value="InterPro"/>
</dbReference>
<sequence>MEESMVEKKSDSSSKTSSSTEAGAEKVANSVLFPCKYASSGCEVTLPQTDKREHEELCDFRPYSCPYPATSCRWQGSLDAVMPHLVQKHKSIPTLQGEDVVILTIDINMPGEIFWLMMQSCFGFHFMLVLQKRRKYGGSHQFFAIVQLIGTEKQAEKFGYRLELNKPQHRLTWEARPCSIHENIASAIMNDGCLIFDTFVAHLFAQNGNLDIKTSWIKRFTHYDTCRAATTDMAIDGLDCNPLIEHLLLCRTVTSVLQ</sequence>
<dbReference type="FunFam" id="3.30.40.10:FF:000050">
    <property type="entry name" value="E3 ubiquitin-protein ligase"/>
    <property type="match status" value="1"/>
</dbReference>
<gene>
    <name evidence="13" type="ORF">FSCOSCO3_A032793</name>
</gene>